<dbReference type="Pfam" id="PF00196">
    <property type="entry name" value="GerE"/>
    <property type="match status" value="1"/>
</dbReference>
<dbReference type="GO" id="GO:0006355">
    <property type="term" value="P:regulation of DNA-templated transcription"/>
    <property type="evidence" value="ECO:0007669"/>
    <property type="project" value="InterPro"/>
</dbReference>
<evidence type="ECO:0000259" key="4">
    <source>
        <dbReference type="PROSITE" id="PS50043"/>
    </source>
</evidence>
<dbReference type="CDD" id="cd06170">
    <property type="entry name" value="LuxR_C_like"/>
    <property type="match status" value="1"/>
</dbReference>
<dbReference type="Proteomes" id="UP001177592">
    <property type="component" value="Plasmid paNv_CAN5"/>
</dbReference>
<feature type="domain" description="HTH luxR-type" evidence="4">
    <location>
        <begin position="12"/>
        <end position="78"/>
    </location>
</feature>
<accession>A0A4V1BXQ1</accession>
<dbReference type="EMBL" id="CP123528">
    <property type="protein sequence ID" value="WGM08618.1"/>
    <property type="molecule type" value="Genomic_DNA"/>
</dbReference>
<keyword evidence="8" id="KW-1185">Reference proteome</keyword>
<keyword evidence="3" id="KW-0804">Transcription</keyword>
<protein>
    <submittedName>
        <fullName evidence="5">Bacterial regulatory protein, luxR family</fullName>
    </submittedName>
    <submittedName>
        <fullName evidence="6">Helix-turn-helix transcriptional regulator</fullName>
    </submittedName>
</protein>
<evidence type="ECO:0000256" key="3">
    <source>
        <dbReference type="ARBA" id="ARBA00023163"/>
    </source>
</evidence>
<name>A0A4V1BXQ1_9GAMM</name>
<dbReference type="InterPro" id="IPR036388">
    <property type="entry name" value="WH-like_DNA-bd_sf"/>
</dbReference>
<evidence type="ECO:0000313" key="7">
    <source>
        <dbReference type="Proteomes" id="UP000295134"/>
    </source>
</evidence>
<reference evidence="5 7" key="1">
    <citation type="submission" date="2019-03" db="EMBL/GenBank/DDBJ databases">
        <title>Long-read sequencing reveals hyperdense prophage content in a complex bacterial symbiont genome.</title>
        <authorList>
            <person name="Frost C.L."/>
            <person name="Siozios S."/>
            <person name="Nadal-Jimenez P."/>
            <person name="Brockhurst M.A."/>
            <person name="King K.C."/>
            <person name="Darby A.C."/>
            <person name="Hurst G.D.D."/>
        </authorList>
    </citation>
    <scope>NUCLEOTIDE SEQUENCE [LARGE SCALE GENOMIC DNA]</scope>
    <source>
        <strain evidence="5 7">FIN</strain>
        <plasmid evidence="5">pArsFIN7</plasmid>
        <plasmid evidence="7">parsfin7</plasmid>
    </source>
</reference>
<reference evidence="6" key="2">
    <citation type="submission" date="2023-04" db="EMBL/GenBank/DDBJ databases">
        <title>Genome dynamics across the evolutionary transition to endosymbiosis.</title>
        <authorList>
            <person name="Siozios S."/>
            <person name="Nadal-Jimenez P."/>
            <person name="Azagi T."/>
            <person name="Sprong H."/>
            <person name="Frost C.L."/>
            <person name="Parratt S.R."/>
            <person name="Taylor G."/>
            <person name="Brettell L."/>
            <person name="Lew K.C."/>
            <person name="Croft L."/>
            <person name="King K.C."/>
            <person name="Brockhurst M.A."/>
            <person name="Hypsa V."/>
            <person name="Novakova E."/>
            <person name="Darby A.C."/>
            <person name="Hurst G.D.D."/>
        </authorList>
    </citation>
    <scope>NUCLEOTIDE SEQUENCE</scope>
    <source>
        <strain evidence="6">ANv_CAN</strain>
        <plasmid evidence="6">paNv_CAN5</plasmid>
    </source>
</reference>
<geneLocation type="plasmid" evidence="6 8">
    <name>paNv_CAN5</name>
</geneLocation>
<dbReference type="PROSITE" id="PS50043">
    <property type="entry name" value="HTH_LUXR_2"/>
    <property type="match status" value="1"/>
</dbReference>
<keyword evidence="5" id="KW-0614">Plasmid</keyword>
<dbReference type="PANTHER" id="PTHR44688:SF16">
    <property type="entry name" value="DNA-BINDING TRANSCRIPTIONAL ACTIVATOR DEVR_DOSR"/>
    <property type="match status" value="1"/>
</dbReference>
<keyword evidence="2" id="KW-0238">DNA-binding</keyword>
<dbReference type="InterPro" id="IPR016032">
    <property type="entry name" value="Sig_transdc_resp-reg_C-effctor"/>
</dbReference>
<dbReference type="Proteomes" id="UP000295134">
    <property type="component" value="Plasmid pArsFIN7"/>
</dbReference>
<organism evidence="5 7">
    <name type="scientific">Arsenophonus nasoniae</name>
    <name type="common">son-killer infecting Nasonia vitripennis</name>
    <dbReference type="NCBI Taxonomy" id="638"/>
    <lineage>
        <taxon>Bacteria</taxon>
        <taxon>Pseudomonadati</taxon>
        <taxon>Pseudomonadota</taxon>
        <taxon>Gammaproteobacteria</taxon>
        <taxon>Enterobacterales</taxon>
        <taxon>Morganellaceae</taxon>
        <taxon>Arsenophonus</taxon>
    </lineage>
</organism>
<dbReference type="InterPro" id="IPR000792">
    <property type="entry name" value="Tscrpt_reg_LuxR_C"/>
</dbReference>
<dbReference type="GeneID" id="39751099"/>
<dbReference type="PANTHER" id="PTHR44688">
    <property type="entry name" value="DNA-BINDING TRANSCRIPTIONAL ACTIVATOR DEVR_DOSR"/>
    <property type="match status" value="1"/>
</dbReference>
<evidence type="ECO:0000256" key="2">
    <source>
        <dbReference type="ARBA" id="ARBA00023125"/>
    </source>
</evidence>
<evidence type="ECO:0000313" key="6">
    <source>
        <dbReference type="EMBL" id="WGM08618.1"/>
    </source>
</evidence>
<keyword evidence="1" id="KW-0805">Transcription regulation</keyword>
<dbReference type="SUPFAM" id="SSF46894">
    <property type="entry name" value="C-terminal effector domain of the bipartite response regulators"/>
    <property type="match status" value="1"/>
</dbReference>
<dbReference type="EMBL" id="CP038619">
    <property type="protein sequence ID" value="QBY46473.1"/>
    <property type="molecule type" value="Genomic_DNA"/>
</dbReference>
<dbReference type="Gene3D" id="1.10.10.10">
    <property type="entry name" value="Winged helix-like DNA-binding domain superfamily/Winged helix DNA-binding domain"/>
    <property type="match status" value="1"/>
</dbReference>
<gene>
    <name evidence="5" type="ORF">ArsFIN_50840</name>
    <name evidence="6" type="ORF">QE258_24795</name>
</gene>
<sequence>MKPFYINNLPAYYRLFPKLSKREIEILSMSCAGLDRNEIAIELNISVHTVNNHFNNAVTKYELKSLCKLKALFYFVINESRANSADGLSE</sequence>
<geneLocation type="plasmid" evidence="5">
    <name>pArsFIN7</name>
</geneLocation>
<proteinExistence type="predicted"/>
<dbReference type="GO" id="GO:0003677">
    <property type="term" value="F:DNA binding"/>
    <property type="evidence" value="ECO:0007669"/>
    <property type="project" value="UniProtKB-KW"/>
</dbReference>
<dbReference type="SMART" id="SM00421">
    <property type="entry name" value="HTH_LUXR"/>
    <property type="match status" value="1"/>
</dbReference>
<dbReference type="KEGG" id="ans:ArsFIN_50840"/>
<dbReference type="RefSeq" id="WP_026823874.1">
    <property type="nucleotide sequence ID" value="NZ_CP038619.1"/>
</dbReference>
<dbReference type="AlphaFoldDB" id="A0A4V1BXQ1"/>
<evidence type="ECO:0000256" key="1">
    <source>
        <dbReference type="ARBA" id="ARBA00023015"/>
    </source>
</evidence>
<evidence type="ECO:0000313" key="5">
    <source>
        <dbReference type="EMBL" id="QBY46473.1"/>
    </source>
</evidence>
<evidence type="ECO:0000313" key="8">
    <source>
        <dbReference type="Proteomes" id="UP001177592"/>
    </source>
</evidence>
<dbReference type="PRINTS" id="PR00038">
    <property type="entry name" value="HTHLUXR"/>
</dbReference>
<geneLocation type="plasmid" evidence="7">
    <name>parsfin7</name>
</geneLocation>